<keyword evidence="2" id="KW-1185">Reference proteome</keyword>
<gene>
    <name evidence="1" type="primary">jg9446</name>
    <name evidence="1" type="ORF">PAEG_LOCUS6227</name>
</gene>
<organism evidence="1 2">
    <name type="scientific">Pararge aegeria aegeria</name>
    <dbReference type="NCBI Taxonomy" id="348720"/>
    <lineage>
        <taxon>Eukaryota</taxon>
        <taxon>Metazoa</taxon>
        <taxon>Ecdysozoa</taxon>
        <taxon>Arthropoda</taxon>
        <taxon>Hexapoda</taxon>
        <taxon>Insecta</taxon>
        <taxon>Pterygota</taxon>
        <taxon>Neoptera</taxon>
        <taxon>Endopterygota</taxon>
        <taxon>Lepidoptera</taxon>
        <taxon>Glossata</taxon>
        <taxon>Ditrysia</taxon>
        <taxon>Papilionoidea</taxon>
        <taxon>Nymphalidae</taxon>
        <taxon>Satyrinae</taxon>
        <taxon>Satyrini</taxon>
        <taxon>Parargina</taxon>
        <taxon>Pararge</taxon>
    </lineage>
</organism>
<feature type="non-terminal residue" evidence="1">
    <location>
        <position position="1"/>
    </location>
</feature>
<dbReference type="EMBL" id="CAKXAJ010019510">
    <property type="protein sequence ID" value="CAH2218393.1"/>
    <property type="molecule type" value="Genomic_DNA"/>
</dbReference>
<reference evidence="1" key="1">
    <citation type="submission" date="2022-03" db="EMBL/GenBank/DDBJ databases">
        <authorList>
            <person name="Lindestad O."/>
        </authorList>
    </citation>
    <scope>NUCLEOTIDE SEQUENCE</scope>
</reference>
<evidence type="ECO:0000313" key="2">
    <source>
        <dbReference type="Proteomes" id="UP000838756"/>
    </source>
</evidence>
<proteinExistence type="predicted"/>
<evidence type="ECO:0000313" key="1">
    <source>
        <dbReference type="EMBL" id="CAH2218393.1"/>
    </source>
</evidence>
<comment type="caution">
    <text evidence="1">The sequence shown here is derived from an EMBL/GenBank/DDBJ whole genome shotgun (WGS) entry which is preliminary data.</text>
</comment>
<name>A0A8S4QVY7_9NEOP</name>
<dbReference type="Proteomes" id="UP000838756">
    <property type="component" value="Unassembled WGS sequence"/>
</dbReference>
<protein>
    <submittedName>
        <fullName evidence="1">Jg9446 protein</fullName>
    </submittedName>
</protein>
<accession>A0A8S4QVY7</accession>
<sequence length="32" mass="3524">SWCGLEARCRRHVAMCRRREGGGVGGRAVVTH</sequence>
<dbReference type="AlphaFoldDB" id="A0A8S4QVY7"/>